<dbReference type="InterPro" id="IPR049163">
    <property type="entry name" value="Pif1-like_2B_dom"/>
</dbReference>
<dbReference type="InterPro" id="IPR027417">
    <property type="entry name" value="P-loop_NTPase"/>
</dbReference>
<dbReference type="Pfam" id="PF21530">
    <property type="entry name" value="Pif1_2B_dom"/>
    <property type="match status" value="1"/>
</dbReference>
<organism evidence="2 3">
    <name type="scientific">Araneus ventricosus</name>
    <name type="common">Orbweaver spider</name>
    <name type="synonym">Epeira ventricosa</name>
    <dbReference type="NCBI Taxonomy" id="182803"/>
    <lineage>
        <taxon>Eukaryota</taxon>
        <taxon>Metazoa</taxon>
        <taxon>Ecdysozoa</taxon>
        <taxon>Arthropoda</taxon>
        <taxon>Chelicerata</taxon>
        <taxon>Arachnida</taxon>
        <taxon>Araneae</taxon>
        <taxon>Araneomorphae</taxon>
        <taxon>Entelegynae</taxon>
        <taxon>Araneoidea</taxon>
        <taxon>Araneidae</taxon>
        <taxon>Araneus</taxon>
    </lineage>
</organism>
<gene>
    <name evidence="2" type="ORF">AVEN_206392_1</name>
</gene>
<evidence type="ECO:0000313" key="3">
    <source>
        <dbReference type="Proteomes" id="UP000499080"/>
    </source>
</evidence>
<dbReference type="OrthoDB" id="20872at2759"/>
<dbReference type="Proteomes" id="UP000499080">
    <property type="component" value="Unassembled WGS sequence"/>
</dbReference>
<feature type="domain" description="DNA helicase Pif1-like 2B" evidence="1">
    <location>
        <begin position="34"/>
        <end position="80"/>
    </location>
</feature>
<name>A0A4Y2EN17_ARAVE</name>
<dbReference type="AlphaFoldDB" id="A0A4Y2EN17"/>
<proteinExistence type="predicted"/>
<protein>
    <recommendedName>
        <fullName evidence="1">DNA helicase Pif1-like 2B domain-containing protein</fullName>
    </recommendedName>
</protein>
<keyword evidence="3" id="KW-1185">Reference proteome</keyword>
<accession>A0A4Y2EN17</accession>
<evidence type="ECO:0000259" key="1">
    <source>
        <dbReference type="Pfam" id="PF21530"/>
    </source>
</evidence>
<sequence length="111" mass="12796">MILCNHEIGREEVYDSIDCILSDDPHDHLSYTEEFLNSLTPTRMPPHKMRFKKGAVIMLLRNLMPSNGLCNGTRLIVTKLQCNVIEAEMIGKNWLKRNSFNSENTAHPIRQ</sequence>
<comment type="caution">
    <text evidence="2">The sequence shown here is derived from an EMBL/GenBank/DDBJ whole genome shotgun (WGS) entry which is preliminary data.</text>
</comment>
<evidence type="ECO:0000313" key="2">
    <source>
        <dbReference type="EMBL" id="GBM29548.1"/>
    </source>
</evidence>
<dbReference type="PANTHER" id="PTHR10492">
    <property type="match status" value="1"/>
</dbReference>
<dbReference type="EMBL" id="BGPR01000639">
    <property type="protein sequence ID" value="GBM29548.1"/>
    <property type="molecule type" value="Genomic_DNA"/>
</dbReference>
<dbReference type="PANTHER" id="PTHR10492:SF57">
    <property type="entry name" value="ATP-DEPENDENT DNA HELICASE"/>
    <property type="match status" value="1"/>
</dbReference>
<dbReference type="SUPFAM" id="SSF52540">
    <property type="entry name" value="P-loop containing nucleoside triphosphate hydrolases"/>
    <property type="match status" value="1"/>
</dbReference>
<reference evidence="2 3" key="1">
    <citation type="journal article" date="2019" name="Sci. Rep.">
        <title>Orb-weaving spider Araneus ventricosus genome elucidates the spidroin gene catalogue.</title>
        <authorList>
            <person name="Kono N."/>
            <person name="Nakamura H."/>
            <person name="Ohtoshi R."/>
            <person name="Moran D.A.P."/>
            <person name="Shinohara A."/>
            <person name="Yoshida Y."/>
            <person name="Fujiwara M."/>
            <person name="Mori M."/>
            <person name="Tomita M."/>
            <person name="Arakawa K."/>
        </authorList>
    </citation>
    <scope>NUCLEOTIDE SEQUENCE [LARGE SCALE GENOMIC DNA]</scope>
</reference>